<reference evidence="2 3" key="1">
    <citation type="journal article" date="2019" name="Front. Genet.">
        <title>Whole-Genome Sequencing of the Opportunistic Yeast Pathogen Candida inconspicua Uncovers Its Hybrid Origin.</title>
        <authorList>
            <person name="Mixao V."/>
            <person name="Hansen A.P."/>
            <person name="Saus E."/>
            <person name="Boekhout T."/>
            <person name="Lass-Florl C."/>
            <person name="Gabaldon T."/>
        </authorList>
    </citation>
    <scope>NUCLEOTIDE SEQUENCE [LARGE SCALE GENOMIC DNA]</scope>
    <source>
        <strain evidence="2 3">CBS 180</strain>
    </source>
</reference>
<comment type="caution">
    <text evidence="2">The sequence shown here is derived from an EMBL/GenBank/DDBJ whole genome shotgun (WGS) entry which is preliminary data.</text>
</comment>
<organism evidence="2 3">
    <name type="scientific">Pichia inconspicua</name>
    <dbReference type="NCBI Taxonomy" id="52247"/>
    <lineage>
        <taxon>Eukaryota</taxon>
        <taxon>Fungi</taxon>
        <taxon>Dikarya</taxon>
        <taxon>Ascomycota</taxon>
        <taxon>Saccharomycotina</taxon>
        <taxon>Pichiomycetes</taxon>
        <taxon>Pichiales</taxon>
        <taxon>Pichiaceae</taxon>
        <taxon>Pichia</taxon>
    </lineage>
</organism>
<dbReference type="Proteomes" id="UP000307173">
    <property type="component" value="Unassembled WGS sequence"/>
</dbReference>
<gene>
    <name evidence="2" type="ORF">CANINC_002383</name>
</gene>
<evidence type="ECO:0000313" key="2">
    <source>
        <dbReference type="EMBL" id="TID28627.1"/>
    </source>
</evidence>
<name>A0A4V4NFQ8_9ASCO</name>
<dbReference type="OrthoDB" id="4096201at2759"/>
<feature type="compositionally biased region" description="Acidic residues" evidence="1">
    <location>
        <begin position="104"/>
        <end position="113"/>
    </location>
</feature>
<feature type="compositionally biased region" description="Basic and acidic residues" evidence="1">
    <location>
        <begin position="126"/>
        <end position="145"/>
    </location>
</feature>
<keyword evidence="3" id="KW-1185">Reference proteome</keyword>
<feature type="region of interest" description="Disordered" evidence="1">
    <location>
        <begin position="102"/>
        <end position="147"/>
    </location>
</feature>
<feature type="region of interest" description="Disordered" evidence="1">
    <location>
        <begin position="238"/>
        <end position="259"/>
    </location>
</feature>
<sequence>MSISMKRNLAQLHQSDTNLVDNSVAKRRCPTISTKSVDYTNLHKKLTINVSSDDDSESSLDDEGGDVDSNISIKSRSIKALQRSLRFIAPIDSKLSKAVAQYSDNEEDYEITEESSTSISSRKHHDTYESTDKDKNNSHHFDSLKTRSQSTTDILSFNYSNNKGDHSNVENSLKNQTKIDNFITFNKLKQNSMSVPQSDFIARSRCFNYLVTAIDEAWARYCDSTSYDEDVAYELSEDNESSIQTANTPVSNTYTSDDDDGYKSEFSATTSVTEYDSDYHNKPSQTKVRSFGIMNTNINQVQHNRRVSEVPENLRLQELKDRFTKSKYFLEDLVDSDSYNDCIAFWNKWDLIKYSIVDFVEEDEDDDDVEKKIDELESGRFVGSLSSY</sequence>
<protein>
    <submittedName>
        <fullName evidence="2">Uncharacterized protein</fullName>
    </submittedName>
</protein>
<dbReference type="EMBL" id="SELW01000384">
    <property type="protein sequence ID" value="TID28627.1"/>
    <property type="molecule type" value="Genomic_DNA"/>
</dbReference>
<dbReference type="AlphaFoldDB" id="A0A4V4NFQ8"/>
<evidence type="ECO:0000256" key="1">
    <source>
        <dbReference type="SAM" id="MobiDB-lite"/>
    </source>
</evidence>
<proteinExistence type="predicted"/>
<feature type="compositionally biased region" description="Polar residues" evidence="1">
    <location>
        <begin position="241"/>
        <end position="255"/>
    </location>
</feature>
<evidence type="ECO:0000313" key="3">
    <source>
        <dbReference type="Proteomes" id="UP000307173"/>
    </source>
</evidence>
<accession>A0A4V4NFQ8</accession>